<dbReference type="EMBL" id="ML978068">
    <property type="protein sequence ID" value="KAF2018168.1"/>
    <property type="molecule type" value="Genomic_DNA"/>
</dbReference>
<dbReference type="RefSeq" id="XP_033386507.1">
    <property type="nucleotide sequence ID" value="XM_033521444.1"/>
</dbReference>
<gene>
    <name evidence="1" type="ORF">BU24DRAFT_166306</name>
</gene>
<dbReference type="GeneID" id="54278841"/>
<name>A0A6A5XXY5_9PLEO</name>
<sequence>MTLFEGRRCKIDSSLWLFLPFSSSSATSKTEAGSILIGEQLCGSVGMRMGNIVGDSRVLECLDITTQENCQIRPITMCMYGVFCMFK</sequence>
<keyword evidence="2" id="KW-1185">Reference proteome</keyword>
<proteinExistence type="predicted"/>
<reference evidence="1" key="1">
    <citation type="journal article" date="2020" name="Stud. Mycol.">
        <title>101 Dothideomycetes genomes: a test case for predicting lifestyles and emergence of pathogens.</title>
        <authorList>
            <person name="Haridas S."/>
            <person name="Albert R."/>
            <person name="Binder M."/>
            <person name="Bloem J."/>
            <person name="Labutti K."/>
            <person name="Salamov A."/>
            <person name="Andreopoulos B."/>
            <person name="Baker S."/>
            <person name="Barry K."/>
            <person name="Bills G."/>
            <person name="Bluhm B."/>
            <person name="Cannon C."/>
            <person name="Castanera R."/>
            <person name="Culley D."/>
            <person name="Daum C."/>
            <person name="Ezra D."/>
            <person name="Gonzalez J."/>
            <person name="Henrissat B."/>
            <person name="Kuo A."/>
            <person name="Liang C."/>
            <person name="Lipzen A."/>
            <person name="Lutzoni F."/>
            <person name="Magnuson J."/>
            <person name="Mondo S."/>
            <person name="Nolan M."/>
            <person name="Ohm R."/>
            <person name="Pangilinan J."/>
            <person name="Park H.-J."/>
            <person name="Ramirez L."/>
            <person name="Alfaro M."/>
            <person name="Sun H."/>
            <person name="Tritt A."/>
            <person name="Yoshinaga Y."/>
            <person name="Zwiers L.-H."/>
            <person name="Turgeon B."/>
            <person name="Goodwin S."/>
            <person name="Spatafora J."/>
            <person name="Crous P."/>
            <person name="Grigoriev I."/>
        </authorList>
    </citation>
    <scope>NUCLEOTIDE SEQUENCE</scope>
    <source>
        <strain evidence="1">CBS 175.79</strain>
    </source>
</reference>
<dbReference type="AlphaFoldDB" id="A0A6A5XXY5"/>
<dbReference type="Proteomes" id="UP000799778">
    <property type="component" value="Unassembled WGS sequence"/>
</dbReference>
<organism evidence="1 2">
    <name type="scientific">Aaosphaeria arxii CBS 175.79</name>
    <dbReference type="NCBI Taxonomy" id="1450172"/>
    <lineage>
        <taxon>Eukaryota</taxon>
        <taxon>Fungi</taxon>
        <taxon>Dikarya</taxon>
        <taxon>Ascomycota</taxon>
        <taxon>Pezizomycotina</taxon>
        <taxon>Dothideomycetes</taxon>
        <taxon>Pleosporomycetidae</taxon>
        <taxon>Pleosporales</taxon>
        <taxon>Pleosporales incertae sedis</taxon>
        <taxon>Aaosphaeria</taxon>
    </lineage>
</organism>
<protein>
    <submittedName>
        <fullName evidence="1">Uncharacterized protein</fullName>
    </submittedName>
</protein>
<accession>A0A6A5XXY5</accession>
<evidence type="ECO:0000313" key="2">
    <source>
        <dbReference type="Proteomes" id="UP000799778"/>
    </source>
</evidence>
<evidence type="ECO:0000313" key="1">
    <source>
        <dbReference type="EMBL" id="KAF2018168.1"/>
    </source>
</evidence>